<dbReference type="EMBL" id="JAPWGM010000001">
    <property type="protein sequence ID" value="MCZ4242515.1"/>
    <property type="molecule type" value="Genomic_DNA"/>
</dbReference>
<evidence type="ECO:0000256" key="1">
    <source>
        <dbReference type="SAM" id="SignalP"/>
    </source>
</evidence>
<keyword evidence="3" id="KW-1185">Reference proteome</keyword>
<sequence>MFKICFFVLLCIGLNSVYAQDLKTDIGNNKEADSIRKKLDGNKDSVVYTAKFIRFTKLSLAKDSIILLPLDTSTVGIQNYSPLLQPKHPTINNGNMGLAARPLLYEPSKRIGFDEGYHSLDYYALTPEDIIYYQARAPYTSLYFISAGQKEQLFKATHSQNLKKNWNAGVNFNRGDSRGFYSRQRGDNLNVAIFTWYQSPNKRYNLWASAIYNTMRAYENGSVAQDTIFSPRYQKISRDAEQVNLTTARNLYRKNTLFLKQTYYVGRIDSSLTANNSVLPTNKITYTVEYNSNGYDFSKNEADNHVALPAALIRDTNLADAASYTNDSTHVSRIKNEFIYSFFLRPKNSSVIKNELKIDAGIRHEYYQYQALGFRSNRTLYEDLDFSFQNITVLGSLGYRFTGNIDLNVDVQQIFQGRNAGDFLYEAKSNVLLSKSIGRIVLGAYLQNQSPSELFNHYNGNHYKWDNNFENTKVANLSFNYINDKLGIDAGAKYFLTTNYLYFGVSGNNTIVPTQESGDISLIRLDISKKWRFGKFVVENYLAYQKTDKQDILRTPDFYTCNSFYLDQTFFKVLKANIGFDVRYNTEYANYSYSPATAQFYIRDNTIMKSTPIVDVYIKANLKRANLFVKYDYVNQGLFSPGYYTVKRYPMQDALLKFGVTWNFYD</sequence>
<comment type="caution">
    <text evidence="2">The sequence shown here is derived from an EMBL/GenBank/DDBJ whole genome shotgun (WGS) entry which is preliminary data.</text>
</comment>
<dbReference type="InterPro" id="IPR025631">
    <property type="entry name" value="Porin_10"/>
</dbReference>
<dbReference type="Pfam" id="PF14121">
    <property type="entry name" value="Porin_10"/>
    <property type="match status" value="1"/>
</dbReference>
<proteinExistence type="predicted"/>
<dbReference type="RefSeq" id="WP_269425629.1">
    <property type="nucleotide sequence ID" value="NZ_JAPWGM010000001.1"/>
</dbReference>
<reference evidence="2" key="1">
    <citation type="submission" date="2022-12" db="EMBL/GenBank/DDBJ databases">
        <title>Genome sequence of HCMS5-2.</title>
        <authorList>
            <person name="Woo H."/>
        </authorList>
    </citation>
    <scope>NUCLEOTIDE SEQUENCE</scope>
    <source>
        <strain evidence="2">HCMS5-2</strain>
    </source>
</reference>
<gene>
    <name evidence="2" type="ORF">O0955_00740</name>
</gene>
<evidence type="ECO:0000313" key="2">
    <source>
        <dbReference type="EMBL" id="MCZ4242515.1"/>
    </source>
</evidence>
<protein>
    <submittedName>
        <fullName evidence="2">Porin</fullName>
    </submittedName>
</protein>
<dbReference type="Proteomes" id="UP001144347">
    <property type="component" value="Unassembled WGS sequence"/>
</dbReference>
<name>A0ABT4L3K9_9SPHI</name>
<feature type="chain" id="PRO_5046940767" evidence="1">
    <location>
        <begin position="20"/>
        <end position="666"/>
    </location>
</feature>
<feature type="signal peptide" evidence="1">
    <location>
        <begin position="1"/>
        <end position="19"/>
    </location>
</feature>
<dbReference type="SUPFAM" id="SSF56935">
    <property type="entry name" value="Porins"/>
    <property type="match status" value="1"/>
</dbReference>
<organism evidence="2 3">
    <name type="scientific">Pedobacter punctiformis</name>
    <dbReference type="NCBI Taxonomy" id="3004097"/>
    <lineage>
        <taxon>Bacteria</taxon>
        <taxon>Pseudomonadati</taxon>
        <taxon>Bacteroidota</taxon>
        <taxon>Sphingobacteriia</taxon>
        <taxon>Sphingobacteriales</taxon>
        <taxon>Sphingobacteriaceae</taxon>
        <taxon>Pedobacter</taxon>
    </lineage>
</organism>
<evidence type="ECO:0000313" key="3">
    <source>
        <dbReference type="Proteomes" id="UP001144347"/>
    </source>
</evidence>
<accession>A0ABT4L3K9</accession>
<keyword evidence="1" id="KW-0732">Signal</keyword>